<reference evidence="2 3" key="1">
    <citation type="submission" date="2020-07" db="EMBL/GenBank/DDBJ databases">
        <title>Genomic Encyclopedia of Type Strains, Phase IV (KMG-V): Genome sequencing to study the core and pangenomes of soil and plant-associated prokaryotes.</title>
        <authorList>
            <person name="Whitman W."/>
        </authorList>
    </citation>
    <scope>NUCLEOTIDE SEQUENCE [LARGE SCALE GENOMIC DNA]</scope>
    <source>
        <strain evidence="2 3">AN3</strain>
    </source>
</reference>
<sequence length="184" mass="20378">MPLKAIFLVLMHAVLFDMAAAHAENISTYTYVGLEKCREQKPEPGNPLQTGAWLCPGYGGMQVQLIENDLRFYVSYAHKKGAKFSRESVVPNFNVLGSNNLEWRLNAQKQPVATILRFKTDEDSILLITRMGPLEQICAVGYVSAKNTAEPNDVARKVADGIAPGFQCGKEEPVYYDALGKPQN</sequence>
<evidence type="ECO:0000313" key="3">
    <source>
        <dbReference type="Proteomes" id="UP000549052"/>
    </source>
</evidence>
<gene>
    <name evidence="2" type="ORF">FHW16_000472</name>
</gene>
<keyword evidence="3" id="KW-1185">Reference proteome</keyword>
<name>A0A839EJ56_9HYPH</name>
<evidence type="ECO:0000256" key="1">
    <source>
        <dbReference type="SAM" id="SignalP"/>
    </source>
</evidence>
<proteinExistence type="predicted"/>
<evidence type="ECO:0000313" key="2">
    <source>
        <dbReference type="EMBL" id="MBA8876790.1"/>
    </source>
</evidence>
<keyword evidence="1" id="KW-0732">Signal</keyword>
<evidence type="ECO:0008006" key="4">
    <source>
        <dbReference type="Google" id="ProtNLM"/>
    </source>
</evidence>
<dbReference type="RefSeq" id="WP_182547546.1">
    <property type="nucleotide sequence ID" value="NZ_JACGXN010000001.1"/>
</dbReference>
<feature type="signal peptide" evidence="1">
    <location>
        <begin position="1"/>
        <end position="23"/>
    </location>
</feature>
<organism evidence="2 3">
    <name type="scientific">Phyllobacterium myrsinacearum</name>
    <dbReference type="NCBI Taxonomy" id="28101"/>
    <lineage>
        <taxon>Bacteria</taxon>
        <taxon>Pseudomonadati</taxon>
        <taxon>Pseudomonadota</taxon>
        <taxon>Alphaproteobacteria</taxon>
        <taxon>Hyphomicrobiales</taxon>
        <taxon>Phyllobacteriaceae</taxon>
        <taxon>Phyllobacterium</taxon>
    </lineage>
</organism>
<dbReference type="Proteomes" id="UP000549052">
    <property type="component" value="Unassembled WGS sequence"/>
</dbReference>
<feature type="chain" id="PRO_5032828562" description="DUF3757 domain-containing protein" evidence="1">
    <location>
        <begin position="24"/>
        <end position="184"/>
    </location>
</feature>
<dbReference type="AlphaFoldDB" id="A0A839EJ56"/>
<comment type="caution">
    <text evidence="2">The sequence shown here is derived from an EMBL/GenBank/DDBJ whole genome shotgun (WGS) entry which is preliminary data.</text>
</comment>
<protein>
    <recommendedName>
        <fullName evidence="4">DUF3757 domain-containing protein</fullName>
    </recommendedName>
</protein>
<dbReference type="EMBL" id="JACGXN010000001">
    <property type="protein sequence ID" value="MBA8876790.1"/>
    <property type="molecule type" value="Genomic_DNA"/>
</dbReference>
<accession>A0A839EJ56</accession>